<protein>
    <submittedName>
        <fullName evidence="1">Uncharacterized protein</fullName>
    </submittedName>
</protein>
<name>A0A6G8R9V0_9CAUD</name>
<evidence type="ECO:0000313" key="2">
    <source>
        <dbReference type="Proteomes" id="UP000503246"/>
    </source>
</evidence>
<reference evidence="2" key="1">
    <citation type="submission" date="2020-02" db="EMBL/GenBank/DDBJ databases">
        <authorList>
            <person name="Olsen N.S."/>
            <person name="Forero-Junco L."/>
            <person name="Kot W."/>
            <person name="Hansen L.H."/>
        </authorList>
    </citation>
    <scope>NUCLEOTIDE SEQUENCE [LARGE SCALE GENOMIC DNA]</scope>
</reference>
<organism evidence="1 2">
    <name type="scientific">Salmonella phage pink</name>
    <dbReference type="NCBI Taxonomy" id="2713312"/>
    <lineage>
        <taxon>Viruses</taxon>
        <taxon>Duplodnaviria</taxon>
        <taxon>Heunggongvirae</taxon>
        <taxon>Uroviricota</taxon>
        <taxon>Caudoviricetes</taxon>
        <taxon>Sarkviridae</taxon>
        <taxon>Guernseyvirinae</taxon>
        <taxon>Jerseyvirus</taxon>
        <taxon>Jerseyvirus pink</taxon>
    </lineage>
</organism>
<dbReference type="EMBL" id="MT074430">
    <property type="protein sequence ID" value="QIN97954.1"/>
    <property type="molecule type" value="Genomic_DNA"/>
</dbReference>
<keyword evidence="2" id="KW-1185">Reference proteome</keyword>
<evidence type="ECO:0000313" key="1">
    <source>
        <dbReference type="EMBL" id="QIN97954.1"/>
    </source>
</evidence>
<proteinExistence type="predicted"/>
<gene>
    <name evidence="1" type="ORF">pink_1</name>
</gene>
<accession>A0A6G8R9V0</accession>
<dbReference type="Proteomes" id="UP000503246">
    <property type="component" value="Segment"/>
</dbReference>
<sequence length="67" mass="7550">MFKKGQLVRGDISGQYFIVIVQHYDRLLVKDTHGGGEGWTNPRYVTLIGNNYTAKYSKESAPVNLGF</sequence>